<keyword evidence="2" id="KW-0808">Transferase</keyword>
<evidence type="ECO:0000256" key="2">
    <source>
        <dbReference type="ARBA" id="ARBA00022679"/>
    </source>
</evidence>
<proteinExistence type="inferred from homology"/>
<evidence type="ECO:0000256" key="3">
    <source>
        <dbReference type="ARBA" id="ARBA00022777"/>
    </source>
</evidence>
<dbReference type="EMBL" id="VULQ01000003">
    <property type="protein sequence ID" value="MSS77526.1"/>
    <property type="molecule type" value="Genomic_DNA"/>
</dbReference>
<dbReference type="InterPro" id="IPR043129">
    <property type="entry name" value="ATPase_NBD"/>
</dbReference>
<protein>
    <recommendedName>
        <fullName evidence="4">Carbohydrate kinase FGGY N-terminal domain-containing protein</fullName>
    </recommendedName>
</protein>
<dbReference type="GO" id="GO:0016301">
    <property type="term" value="F:kinase activity"/>
    <property type="evidence" value="ECO:0007669"/>
    <property type="project" value="UniProtKB-KW"/>
</dbReference>
<keyword evidence="3" id="KW-0418">Kinase</keyword>
<dbReference type="InterPro" id="IPR050406">
    <property type="entry name" value="FGGY_Carb_Kinase"/>
</dbReference>
<gene>
    <name evidence="5" type="ORF">FYJ26_03740</name>
</gene>
<comment type="caution">
    <text evidence="5">The sequence shown here is derived from an EMBL/GenBank/DDBJ whole genome shotgun (WGS) entry which is preliminary data.</text>
</comment>
<dbReference type="AlphaFoldDB" id="A0A6N7VRM7"/>
<sequence length="475" mass="54760">MKNFYLLIDIGTGNSKLSIIEEDGKVLKSEKFKNHYRIDYNYNDSIYFLPNEYMKKFEGALLKLLSNFDKKISAISSSSTRQSVVLINNDNKAVIGLPNIDNRGREYISNIEYKNIYERTGKKLTEDFPAAKILGYKNVYKTEYNDIYSFTSVSEWIAFEFTGKLTIEPSQATDTQLYDLNDLDYSYDIAKIFELESLSPPKKVNSGFSLGKIKREWVKKFSQLSDAIFIVGGADTQVAMKIYPNQYNSLYVISGTTTPIISFSKNLPNMDSKETWINSFLKGDGYISEFNPGITGLNYQNFKDIYFESLTYEEIEKLCDKIKDIKVIANLTSTSRIRSLKKNSGSFILKTPLDSKIEDIDFALAILADIACSIYINLIEMEKINKRKYINIIGMGNGFKSKLLIKMLSNLSRKSIILPKHFNDATLFGLLEICNEYFNHSNNNFNNENEEYNPSNYKLIKNYYNKWIEHNIFKK</sequence>
<dbReference type="InterPro" id="IPR018484">
    <property type="entry name" value="FGGY_N"/>
</dbReference>
<feature type="domain" description="Carbohydrate kinase FGGY N-terminal" evidence="4">
    <location>
        <begin position="5"/>
        <end position="239"/>
    </location>
</feature>
<dbReference type="PANTHER" id="PTHR43095:SF2">
    <property type="entry name" value="GLUCONOKINASE"/>
    <property type="match status" value="1"/>
</dbReference>
<organism evidence="5 6">
    <name type="scientific">Anaerococcus porci</name>
    <dbReference type="NCBI Taxonomy" id="2652269"/>
    <lineage>
        <taxon>Bacteria</taxon>
        <taxon>Bacillati</taxon>
        <taxon>Bacillota</taxon>
        <taxon>Tissierellia</taxon>
        <taxon>Tissierellales</taxon>
        <taxon>Peptoniphilaceae</taxon>
        <taxon>Anaerococcus</taxon>
    </lineage>
</organism>
<evidence type="ECO:0000256" key="1">
    <source>
        <dbReference type="ARBA" id="ARBA00009156"/>
    </source>
</evidence>
<evidence type="ECO:0000313" key="6">
    <source>
        <dbReference type="Proteomes" id="UP000441925"/>
    </source>
</evidence>
<name>A0A6N7VRM7_9FIRM</name>
<dbReference type="Pfam" id="PF00370">
    <property type="entry name" value="FGGY_N"/>
    <property type="match status" value="1"/>
</dbReference>
<dbReference type="PANTHER" id="PTHR43095">
    <property type="entry name" value="SUGAR KINASE"/>
    <property type="match status" value="1"/>
</dbReference>
<accession>A0A6N7VRM7</accession>
<dbReference type="Proteomes" id="UP000441925">
    <property type="component" value="Unassembled WGS sequence"/>
</dbReference>
<dbReference type="RefSeq" id="WP_326831237.1">
    <property type="nucleotide sequence ID" value="NZ_VULQ01000003.1"/>
</dbReference>
<dbReference type="Gene3D" id="3.30.420.40">
    <property type="match status" value="2"/>
</dbReference>
<dbReference type="GO" id="GO:0005975">
    <property type="term" value="P:carbohydrate metabolic process"/>
    <property type="evidence" value="ECO:0007669"/>
    <property type="project" value="InterPro"/>
</dbReference>
<evidence type="ECO:0000259" key="4">
    <source>
        <dbReference type="Pfam" id="PF00370"/>
    </source>
</evidence>
<reference evidence="5 6" key="1">
    <citation type="submission" date="2019-08" db="EMBL/GenBank/DDBJ databases">
        <title>In-depth cultivation of the pig gut microbiome towards novel bacterial diversity and tailored functional studies.</title>
        <authorList>
            <person name="Wylensek D."/>
            <person name="Hitch T.C.A."/>
            <person name="Clavel T."/>
        </authorList>
    </citation>
    <scope>NUCLEOTIDE SEQUENCE [LARGE SCALE GENOMIC DNA]</scope>
    <source>
        <strain evidence="5 6">WCA-380-WT-2B</strain>
    </source>
</reference>
<comment type="similarity">
    <text evidence="1">Belongs to the FGGY kinase family.</text>
</comment>
<evidence type="ECO:0000313" key="5">
    <source>
        <dbReference type="EMBL" id="MSS77526.1"/>
    </source>
</evidence>
<keyword evidence="6" id="KW-1185">Reference proteome</keyword>
<dbReference type="SUPFAM" id="SSF53067">
    <property type="entry name" value="Actin-like ATPase domain"/>
    <property type="match status" value="2"/>
</dbReference>